<evidence type="ECO:0000313" key="12">
    <source>
        <dbReference type="EMBL" id="KXO97993.1"/>
    </source>
</evidence>
<dbReference type="InterPro" id="IPR000719">
    <property type="entry name" value="Prot_kinase_dom"/>
</dbReference>
<dbReference type="InterPro" id="IPR011047">
    <property type="entry name" value="Quinoprotein_ADH-like_sf"/>
</dbReference>
<keyword evidence="6" id="KW-0067">ATP-binding</keyword>
<keyword evidence="10" id="KW-0472">Membrane</keyword>
<keyword evidence="2" id="KW-0723">Serine/threonine-protein kinase</keyword>
<dbReference type="PROSITE" id="PS00108">
    <property type="entry name" value="PROTEIN_KINASE_ST"/>
    <property type="match status" value="1"/>
</dbReference>
<evidence type="ECO:0000256" key="7">
    <source>
        <dbReference type="ARBA" id="ARBA00047899"/>
    </source>
</evidence>
<dbReference type="RefSeq" id="WP_068574274.1">
    <property type="nucleotide sequence ID" value="NZ_LSRE01000014.1"/>
</dbReference>
<feature type="transmembrane region" description="Helical" evidence="10">
    <location>
        <begin position="326"/>
        <end position="346"/>
    </location>
</feature>
<organism evidence="13 14">
    <name type="scientific">Tsukamurella pseudospumae</name>
    <dbReference type="NCBI Taxonomy" id="239498"/>
    <lineage>
        <taxon>Bacteria</taxon>
        <taxon>Bacillati</taxon>
        <taxon>Actinomycetota</taxon>
        <taxon>Actinomycetes</taxon>
        <taxon>Mycobacteriales</taxon>
        <taxon>Tsukamurellaceae</taxon>
        <taxon>Tsukamurella</taxon>
    </lineage>
</organism>
<evidence type="ECO:0000313" key="13">
    <source>
        <dbReference type="EMBL" id="KXP03466.1"/>
    </source>
</evidence>
<evidence type="ECO:0000313" key="15">
    <source>
        <dbReference type="Proteomes" id="UP000070409"/>
    </source>
</evidence>
<keyword evidence="10" id="KW-0812">Transmembrane</keyword>
<evidence type="ECO:0000256" key="10">
    <source>
        <dbReference type="SAM" id="Phobius"/>
    </source>
</evidence>
<dbReference type="AlphaFoldDB" id="A0A137ZZ49"/>
<dbReference type="Gene3D" id="1.10.510.10">
    <property type="entry name" value="Transferase(Phosphotransferase) domain 1"/>
    <property type="match status" value="1"/>
</dbReference>
<proteinExistence type="predicted"/>
<feature type="domain" description="Protein kinase" evidence="11">
    <location>
        <begin position="12"/>
        <end position="273"/>
    </location>
</feature>
<evidence type="ECO:0000256" key="2">
    <source>
        <dbReference type="ARBA" id="ARBA00022527"/>
    </source>
</evidence>
<evidence type="ECO:0000313" key="14">
    <source>
        <dbReference type="Proteomes" id="UP000070258"/>
    </source>
</evidence>
<dbReference type="GO" id="GO:0045717">
    <property type="term" value="P:negative regulation of fatty acid biosynthetic process"/>
    <property type="evidence" value="ECO:0007669"/>
    <property type="project" value="UniProtKB-ARBA"/>
</dbReference>
<dbReference type="EC" id="2.7.11.1" evidence="1"/>
<keyword evidence="4" id="KW-0547">Nucleotide-binding</keyword>
<gene>
    <name evidence="13" type="ORF">AXK60_16725</name>
    <name evidence="12" type="ORF">AXK61_20735</name>
</gene>
<dbReference type="PROSITE" id="PS50011">
    <property type="entry name" value="PROTEIN_KINASE_DOM"/>
    <property type="match status" value="1"/>
</dbReference>
<keyword evidence="10" id="KW-1133">Transmembrane helix</keyword>
<reference evidence="13" key="2">
    <citation type="submission" date="2016-02" db="EMBL/GenBank/DDBJ databases">
        <authorList>
            <person name="Teng J.L."/>
            <person name="Yang Y."/>
            <person name="Huang Y."/>
            <person name="Guo F."/>
            <person name="Wei W."/>
            <person name="Chen J.H."/>
            <person name="Wong S.Y."/>
            <person name="Lau S.K."/>
            <person name="Woo P.C."/>
        </authorList>
    </citation>
    <scope>NUCLEOTIDE SEQUENCE</scope>
    <source>
        <strain evidence="13">JCM 15929</strain>
    </source>
</reference>
<dbReference type="Proteomes" id="UP000070258">
    <property type="component" value="Unassembled WGS sequence"/>
</dbReference>
<name>A0A137ZZ49_9ACTN</name>
<evidence type="ECO:0000256" key="9">
    <source>
        <dbReference type="SAM" id="MobiDB-lite"/>
    </source>
</evidence>
<dbReference type="Gene3D" id="2.130.10.10">
    <property type="entry name" value="YVTN repeat-like/Quinoprotein amine dehydrogenase"/>
    <property type="match status" value="1"/>
</dbReference>
<protein>
    <recommendedName>
        <fullName evidence="1">non-specific serine/threonine protein kinase</fullName>
        <ecNumber evidence="1">2.7.11.1</ecNumber>
    </recommendedName>
</protein>
<dbReference type="Gene3D" id="3.30.200.20">
    <property type="entry name" value="Phosphorylase Kinase, domain 1"/>
    <property type="match status" value="1"/>
</dbReference>
<dbReference type="Pfam" id="PF00069">
    <property type="entry name" value="Pkinase"/>
    <property type="match status" value="1"/>
</dbReference>
<evidence type="ECO:0000256" key="8">
    <source>
        <dbReference type="ARBA" id="ARBA00048679"/>
    </source>
</evidence>
<evidence type="ECO:0000256" key="3">
    <source>
        <dbReference type="ARBA" id="ARBA00022679"/>
    </source>
</evidence>
<dbReference type="SMART" id="SM00220">
    <property type="entry name" value="S_TKc"/>
    <property type="match status" value="1"/>
</dbReference>
<evidence type="ECO:0000256" key="1">
    <source>
        <dbReference type="ARBA" id="ARBA00012513"/>
    </source>
</evidence>
<dbReference type="EMBL" id="LSRE01000014">
    <property type="protein sequence ID" value="KXO97993.1"/>
    <property type="molecule type" value="Genomic_DNA"/>
</dbReference>
<comment type="caution">
    <text evidence="13">The sequence shown here is derived from an EMBL/GenBank/DDBJ whole genome shotgun (WGS) entry which is preliminary data.</text>
</comment>
<dbReference type="CDD" id="cd14014">
    <property type="entry name" value="STKc_PknB_like"/>
    <property type="match status" value="1"/>
</dbReference>
<dbReference type="FunFam" id="3.30.200.20:FF:000035">
    <property type="entry name" value="Serine/threonine protein kinase Stk1"/>
    <property type="match status" value="1"/>
</dbReference>
<dbReference type="SUPFAM" id="SSF56112">
    <property type="entry name" value="Protein kinase-like (PK-like)"/>
    <property type="match status" value="1"/>
</dbReference>
<dbReference type="Proteomes" id="UP000070409">
    <property type="component" value="Unassembled WGS sequence"/>
</dbReference>
<evidence type="ECO:0000256" key="6">
    <source>
        <dbReference type="ARBA" id="ARBA00022840"/>
    </source>
</evidence>
<evidence type="ECO:0000256" key="5">
    <source>
        <dbReference type="ARBA" id="ARBA00022777"/>
    </source>
</evidence>
<dbReference type="GO" id="GO:0005524">
    <property type="term" value="F:ATP binding"/>
    <property type="evidence" value="ECO:0007669"/>
    <property type="project" value="UniProtKB-KW"/>
</dbReference>
<dbReference type="FunFam" id="1.10.510.10:FF:000021">
    <property type="entry name" value="Serine/threonine protein kinase"/>
    <property type="match status" value="1"/>
</dbReference>
<dbReference type="GO" id="GO:0004674">
    <property type="term" value="F:protein serine/threonine kinase activity"/>
    <property type="evidence" value="ECO:0007669"/>
    <property type="project" value="UniProtKB-KW"/>
</dbReference>
<dbReference type="InterPro" id="IPR008271">
    <property type="entry name" value="Ser/Thr_kinase_AS"/>
</dbReference>
<reference evidence="12 15" key="1">
    <citation type="submission" date="2016-02" db="EMBL/GenBank/DDBJ databases">
        <authorList>
            <person name="Teng J.L."/>
            <person name="Tang Y."/>
            <person name="Huang Y."/>
            <person name="Guo F."/>
            <person name="Wei W."/>
            <person name="Chen J.H."/>
            <person name="Wong S.Y."/>
            <person name="Lau S.K."/>
            <person name="Woo P.C."/>
        </authorList>
    </citation>
    <scope>NUCLEOTIDE SEQUENCE [LARGE SCALE GENOMIC DNA]</scope>
    <source>
        <strain evidence="12 15">JCM 13375</strain>
    </source>
</reference>
<dbReference type="EMBL" id="LSRF01000058">
    <property type="protein sequence ID" value="KXP03466.1"/>
    <property type="molecule type" value="Genomic_DNA"/>
</dbReference>
<sequence length="766" mass="78969">MALEPGAEFAGYVIERLLGAGGMGEVYVARHPRLPRSDALKVLLPQFAADPAFRARFEREADLAAGLVHPAIVRVYDRGEFDGHLWIAMELVDGEDLAHLVRSHGPLDAARTARVVTEAAAALDAANSTGLVHRDVKPANILMSTTGRVLLSDFGIARMGAESSDLTGTGVTVGTLNYASPEQLRGLPLDGRSDQYSLGCTAFQLLTGSAPYASTNAATVMAGHLGEPLPSVRTLRPGLPAAVDAALARATAKSPADRYPSSGAFAADLAEALSHAGESAPAVGPVSADTDRTVARGEYPAGAPTVVPRAHGRTAEPARSRRRGPVIAGVAIVAVIALIVGVAVVIGNRGKGSGDDAVSSEAAKLTPILATPLMPSLNGAPTTSRWTFQGPAGGWSRLLGADDERALVTYYPGTVIDVLDAASGKSLFTVPMPGNGEPAQQCAVTGRAALCATGSGSDSGLLAVDLVARKAIPIARSIESPVAANGVFVGGWGGHDGARPRPPKVGDRVLRADGSVAWTVPADATSVEGGASAGVVAVTTTAKSTDPLVKDTSTLRILRLTDGKVLAEAPGDTAWGPFQGGFSLVTTSRGAGGSQKWSAEFYDLDGRRRGTFENANGIWPIKPGNAPPSLPAFNVANSGRVAVVNPDTGTVLWTRDLDGSVVRTNQPTRYTALGRQIVVGPENGPFQALDLFTAESVLTAKYENIKLTLFGTDGKRLLVLSDYGPQIQAEGHDGWSSRELGSGVQVTSVGSGIYTGAVAGPIVRVV</sequence>
<keyword evidence="3" id="KW-0808">Transferase</keyword>
<dbReference type="InterPro" id="IPR011009">
    <property type="entry name" value="Kinase-like_dom_sf"/>
</dbReference>
<keyword evidence="15" id="KW-1185">Reference proteome</keyword>
<comment type="catalytic activity">
    <reaction evidence="8">
        <text>L-seryl-[protein] + ATP = O-phospho-L-seryl-[protein] + ADP + H(+)</text>
        <dbReference type="Rhea" id="RHEA:17989"/>
        <dbReference type="Rhea" id="RHEA-COMP:9863"/>
        <dbReference type="Rhea" id="RHEA-COMP:11604"/>
        <dbReference type="ChEBI" id="CHEBI:15378"/>
        <dbReference type="ChEBI" id="CHEBI:29999"/>
        <dbReference type="ChEBI" id="CHEBI:30616"/>
        <dbReference type="ChEBI" id="CHEBI:83421"/>
        <dbReference type="ChEBI" id="CHEBI:456216"/>
        <dbReference type="EC" id="2.7.11.1"/>
    </reaction>
</comment>
<dbReference type="InterPro" id="IPR015943">
    <property type="entry name" value="WD40/YVTN_repeat-like_dom_sf"/>
</dbReference>
<reference evidence="14" key="3">
    <citation type="submission" date="2016-02" db="EMBL/GenBank/DDBJ databases">
        <authorList>
            <person name="Wen L."/>
            <person name="He K."/>
            <person name="Yang H."/>
        </authorList>
    </citation>
    <scope>NUCLEOTIDE SEQUENCE [LARGE SCALE GENOMIC DNA]</scope>
    <source>
        <strain evidence="14">JCM 15929</strain>
    </source>
</reference>
<keyword evidence="5" id="KW-0418">Kinase</keyword>
<comment type="catalytic activity">
    <reaction evidence="7">
        <text>L-threonyl-[protein] + ATP = O-phospho-L-threonyl-[protein] + ADP + H(+)</text>
        <dbReference type="Rhea" id="RHEA:46608"/>
        <dbReference type="Rhea" id="RHEA-COMP:11060"/>
        <dbReference type="Rhea" id="RHEA-COMP:11605"/>
        <dbReference type="ChEBI" id="CHEBI:15378"/>
        <dbReference type="ChEBI" id="CHEBI:30013"/>
        <dbReference type="ChEBI" id="CHEBI:30616"/>
        <dbReference type="ChEBI" id="CHEBI:61977"/>
        <dbReference type="ChEBI" id="CHEBI:456216"/>
        <dbReference type="EC" id="2.7.11.1"/>
    </reaction>
</comment>
<dbReference type="SUPFAM" id="SSF50998">
    <property type="entry name" value="Quinoprotein alcohol dehydrogenase-like"/>
    <property type="match status" value="1"/>
</dbReference>
<accession>A0A137ZZ49</accession>
<dbReference type="STRING" id="239498.AXK60_16725"/>
<evidence type="ECO:0000259" key="11">
    <source>
        <dbReference type="PROSITE" id="PS50011"/>
    </source>
</evidence>
<feature type="region of interest" description="Disordered" evidence="9">
    <location>
        <begin position="298"/>
        <end position="318"/>
    </location>
</feature>
<dbReference type="PANTHER" id="PTHR43289">
    <property type="entry name" value="MITOGEN-ACTIVATED PROTEIN KINASE KINASE KINASE 20-RELATED"/>
    <property type="match status" value="1"/>
</dbReference>
<evidence type="ECO:0000256" key="4">
    <source>
        <dbReference type="ARBA" id="ARBA00022741"/>
    </source>
</evidence>
<dbReference type="PANTHER" id="PTHR43289:SF6">
    <property type="entry name" value="SERINE_THREONINE-PROTEIN KINASE NEKL-3"/>
    <property type="match status" value="1"/>
</dbReference>